<dbReference type="PANTHER" id="PTHR12993">
    <property type="entry name" value="N-ACETYLGLUCOSAMINYL-PHOSPHATIDYLINOSITOL DE-N-ACETYLASE-RELATED"/>
    <property type="match status" value="1"/>
</dbReference>
<dbReference type="AlphaFoldDB" id="A0A147J5S7"/>
<dbReference type="EMBL" id="LDTC01000117">
    <property type="protein sequence ID" value="KTW09869.1"/>
    <property type="molecule type" value="Genomic_DNA"/>
</dbReference>
<dbReference type="GO" id="GO:0016811">
    <property type="term" value="F:hydrolase activity, acting on carbon-nitrogen (but not peptide) bonds, in linear amides"/>
    <property type="evidence" value="ECO:0007669"/>
    <property type="project" value="TreeGrafter"/>
</dbReference>
<dbReference type="PATRIC" id="fig|33051.5.peg.363"/>
<sequence>MRLRLAGIRRAVIVAPHPDDEVIGAAALIQALRRQGSQVAAIVVSDGAASHPNSVAWPAKRLAAAREGESLHALGRLGVRRGAVTFLRLPDGGLSDGQDRCRVALHQALRRQGKPDLLVGPAATDAHPDHRAVAHALRCYRFGGRRLTYQVWPPQRRMGPRCRTVPLAGGALVKRSLIRAHRTQLGAITDDPQGFSIARHELTVFAHPVEHFVEARA</sequence>
<dbReference type="InterPro" id="IPR003737">
    <property type="entry name" value="GlcNAc_PI_deacetylase-related"/>
</dbReference>
<dbReference type="Proteomes" id="UP000074410">
    <property type="component" value="Unassembled WGS sequence"/>
</dbReference>
<comment type="caution">
    <text evidence="1">The sequence shown here is derived from an EMBL/GenBank/DDBJ whole genome shotgun (WGS) entry which is preliminary data.</text>
</comment>
<reference evidence="1 2" key="1">
    <citation type="journal article" date="2016" name="Front. Microbiol.">
        <title>Genomic Resource of Rice Seed Associated Bacteria.</title>
        <authorList>
            <person name="Midha S."/>
            <person name="Bansal K."/>
            <person name="Sharma S."/>
            <person name="Kumar N."/>
            <person name="Patil P.P."/>
            <person name="Chaudhry V."/>
            <person name="Patil P.B."/>
        </authorList>
    </citation>
    <scope>NUCLEOTIDE SEQUENCE [LARGE SCALE GENOMIC DNA]</scope>
    <source>
        <strain evidence="1 2">NS258</strain>
    </source>
</reference>
<proteinExistence type="predicted"/>
<accession>A0A147J5S7</accession>
<dbReference type="Gene3D" id="3.40.50.10320">
    <property type="entry name" value="LmbE-like"/>
    <property type="match status" value="1"/>
</dbReference>
<name>A0A147J5S7_9SPHN</name>
<gene>
    <name evidence="1" type="ORF">NS258_14315</name>
</gene>
<dbReference type="RefSeq" id="WP_058717736.1">
    <property type="nucleotide sequence ID" value="NZ_LDTC01000117.1"/>
</dbReference>
<protein>
    <submittedName>
        <fullName evidence="1">GlcNAc-PI de-N-acetylase</fullName>
    </submittedName>
</protein>
<dbReference type="Pfam" id="PF02585">
    <property type="entry name" value="PIG-L"/>
    <property type="match status" value="1"/>
</dbReference>
<dbReference type="SUPFAM" id="SSF102588">
    <property type="entry name" value="LmbE-like"/>
    <property type="match status" value="1"/>
</dbReference>
<dbReference type="InterPro" id="IPR024078">
    <property type="entry name" value="LmbE-like_dom_sf"/>
</dbReference>
<evidence type="ECO:0000313" key="2">
    <source>
        <dbReference type="Proteomes" id="UP000074410"/>
    </source>
</evidence>
<organism evidence="1 2">
    <name type="scientific">Sphingomonas sanguinis</name>
    <dbReference type="NCBI Taxonomy" id="33051"/>
    <lineage>
        <taxon>Bacteria</taxon>
        <taxon>Pseudomonadati</taxon>
        <taxon>Pseudomonadota</taxon>
        <taxon>Alphaproteobacteria</taxon>
        <taxon>Sphingomonadales</taxon>
        <taxon>Sphingomonadaceae</taxon>
        <taxon>Sphingomonas</taxon>
    </lineage>
</organism>
<evidence type="ECO:0000313" key="1">
    <source>
        <dbReference type="EMBL" id="KTW09869.1"/>
    </source>
</evidence>
<dbReference type="PANTHER" id="PTHR12993:SF29">
    <property type="entry name" value="BLR3841 PROTEIN"/>
    <property type="match status" value="1"/>
</dbReference>